<accession>A0A6N6VQS8</accession>
<reference evidence="4 5" key="1">
    <citation type="submission" date="2019-10" db="EMBL/GenBank/DDBJ databases">
        <title>New species of Slilvanegrellaceae.</title>
        <authorList>
            <person name="Pitt A."/>
            <person name="Hahn M.W."/>
        </authorList>
    </citation>
    <scope>NUCLEOTIDE SEQUENCE [LARGE SCALE GENOMIC DNA]</scope>
    <source>
        <strain evidence="4 5">SP-Ram-0.45-NSY-1</strain>
    </source>
</reference>
<proteinExistence type="predicted"/>
<keyword evidence="5" id="KW-1185">Reference proteome</keyword>
<evidence type="ECO:0000259" key="3">
    <source>
        <dbReference type="Pfam" id="PF10017"/>
    </source>
</evidence>
<dbReference type="Pfam" id="PF10017">
    <property type="entry name" value="Methyltransf_33"/>
    <property type="match status" value="1"/>
</dbReference>
<evidence type="ECO:0000256" key="2">
    <source>
        <dbReference type="ARBA" id="ARBA00022679"/>
    </source>
</evidence>
<keyword evidence="1 4" id="KW-0489">Methyltransferase</keyword>
<gene>
    <name evidence="4" type="ORF">GCL60_11390</name>
</gene>
<dbReference type="EMBL" id="WFLM01000004">
    <property type="protein sequence ID" value="KAB8037770.1"/>
    <property type="molecule type" value="Genomic_DNA"/>
</dbReference>
<dbReference type="InterPro" id="IPR017804">
    <property type="entry name" value="MeTrfase_EgtD-like"/>
</dbReference>
<keyword evidence="2 4" id="KW-0808">Transferase</keyword>
<dbReference type="InterPro" id="IPR019257">
    <property type="entry name" value="MeTrfase_dom"/>
</dbReference>
<dbReference type="InterPro" id="IPR029063">
    <property type="entry name" value="SAM-dependent_MTases_sf"/>
</dbReference>
<dbReference type="PIRSF" id="PIRSF018005">
    <property type="entry name" value="UCP018005"/>
    <property type="match status" value="1"/>
</dbReference>
<name>A0A6N6VQS8_9BACT</name>
<organism evidence="4 5">
    <name type="scientific">Silvanigrella paludirubra</name>
    <dbReference type="NCBI Taxonomy" id="2499159"/>
    <lineage>
        <taxon>Bacteria</taxon>
        <taxon>Pseudomonadati</taxon>
        <taxon>Bdellovibrionota</taxon>
        <taxon>Oligoflexia</taxon>
        <taxon>Silvanigrellales</taxon>
        <taxon>Silvanigrellaceae</taxon>
        <taxon>Silvanigrella</taxon>
    </lineage>
</organism>
<evidence type="ECO:0000313" key="4">
    <source>
        <dbReference type="EMBL" id="KAB8037770.1"/>
    </source>
</evidence>
<dbReference type="SUPFAM" id="SSF53335">
    <property type="entry name" value="S-adenosyl-L-methionine-dependent methyltransferases"/>
    <property type="match status" value="1"/>
</dbReference>
<dbReference type="Gene3D" id="3.40.50.150">
    <property type="entry name" value="Vaccinia Virus protein VP39"/>
    <property type="match status" value="1"/>
</dbReference>
<evidence type="ECO:0000256" key="1">
    <source>
        <dbReference type="ARBA" id="ARBA00022603"/>
    </source>
</evidence>
<feature type="domain" description="Histidine-specific methyltransferase SAM-dependent" evidence="3">
    <location>
        <begin position="14"/>
        <end position="316"/>
    </location>
</feature>
<dbReference type="Proteomes" id="UP000437748">
    <property type="component" value="Unassembled WGS sequence"/>
</dbReference>
<evidence type="ECO:0000313" key="5">
    <source>
        <dbReference type="Proteomes" id="UP000437748"/>
    </source>
</evidence>
<dbReference type="PANTHER" id="PTHR43397:SF1">
    <property type="entry name" value="ERGOTHIONEINE BIOSYNTHESIS PROTEIN 1"/>
    <property type="match status" value="1"/>
</dbReference>
<dbReference type="PANTHER" id="PTHR43397">
    <property type="entry name" value="ERGOTHIONEINE BIOSYNTHESIS PROTEIN 1"/>
    <property type="match status" value="1"/>
</dbReference>
<dbReference type="GO" id="GO:0032259">
    <property type="term" value="P:methylation"/>
    <property type="evidence" value="ECO:0007669"/>
    <property type="project" value="UniProtKB-KW"/>
</dbReference>
<dbReference type="OrthoDB" id="5289726at2"/>
<protein>
    <submittedName>
        <fullName evidence="4">L-histidine N(Alpha)-methyltransferase</fullName>
    </submittedName>
</protein>
<dbReference type="AlphaFoldDB" id="A0A6N6VQS8"/>
<comment type="caution">
    <text evidence="4">The sequence shown here is derived from an EMBL/GenBank/DDBJ whole genome shotgun (WGS) entry which is preliminary data.</text>
</comment>
<dbReference type="GO" id="GO:0008168">
    <property type="term" value="F:methyltransferase activity"/>
    <property type="evidence" value="ECO:0007669"/>
    <property type="project" value="UniProtKB-KW"/>
</dbReference>
<dbReference type="RefSeq" id="WP_153420847.1">
    <property type="nucleotide sequence ID" value="NZ_WFLM01000004.1"/>
</dbReference>
<dbReference type="InterPro" id="IPR051128">
    <property type="entry name" value="EgtD_Methyltrsf_superfamily"/>
</dbReference>
<sequence length="325" mass="37576">MKINNEESFLEIDFARDVKQGLSKNLKEIPCKYFYDQKGSNLFDLITEQEEYYLTRTEKQILEFQFSELEQLFSQIDEIVEFGPGDGSKAEIILRQFLRWRQLGFNYKAVDISFSAIKTSLSRLSKFQNLKLSYHIGDFSSFKFSTNHTGRLFLFLGSSIGNYEPNQAVNFLKEISLLMTSKDLLIIGFDKKKEISKLIAAYNDLAGIAREFNFNLIDRMNTELGANFVKSDFSHFGTYNPMIGAMQSFLVSEKVQKIYFKVLNESFHFDLGEAIHVENSFKYSDKDILDMAVSAGFSIVHNLEDEKKMFVDSIWKVKKLNSELS</sequence>